<dbReference type="Pfam" id="PF16916">
    <property type="entry name" value="ZT_dimer"/>
    <property type="match status" value="1"/>
</dbReference>
<dbReference type="NCBIfam" id="TIGR01297">
    <property type="entry name" value="CDF"/>
    <property type="match status" value="1"/>
</dbReference>
<feature type="transmembrane region" description="Helical" evidence="7">
    <location>
        <begin position="12"/>
        <end position="32"/>
    </location>
</feature>
<keyword evidence="3" id="KW-0813">Transport</keyword>
<evidence type="ECO:0000313" key="11">
    <source>
        <dbReference type="Proteomes" id="UP001084197"/>
    </source>
</evidence>
<dbReference type="Proteomes" id="UP001084197">
    <property type="component" value="Unassembled WGS sequence"/>
</dbReference>
<organism evidence="10 11">
    <name type="scientific">Natronobacillus azotifigens</name>
    <dbReference type="NCBI Taxonomy" id="472978"/>
    <lineage>
        <taxon>Bacteria</taxon>
        <taxon>Bacillati</taxon>
        <taxon>Bacillota</taxon>
        <taxon>Bacilli</taxon>
        <taxon>Bacillales</taxon>
        <taxon>Bacillaceae</taxon>
        <taxon>Natronobacillus</taxon>
    </lineage>
</organism>
<evidence type="ECO:0000313" key="10">
    <source>
        <dbReference type="EMBL" id="MCZ0702058.1"/>
    </source>
</evidence>
<keyword evidence="5 7" id="KW-1133">Transmembrane helix</keyword>
<dbReference type="Gene3D" id="3.30.70.1350">
    <property type="entry name" value="Cation efflux protein, cytoplasmic domain"/>
    <property type="match status" value="1"/>
</dbReference>
<evidence type="ECO:0000256" key="4">
    <source>
        <dbReference type="ARBA" id="ARBA00022692"/>
    </source>
</evidence>
<evidence type="ECO:0000259" key="8">
    <source>
        <dbReference type="Pfam" id="PF01545"/>
    </source>
</evidence>
<dbReference type="RefSeq" id="WP_268778827.1">
    <property type="nucleotide sequence ID" value="NZ_JAPRAT010000003.1"/>
</dbReference>
<comment type="caution">
    <text evidence="10">The sequence shown here is derived from an EMBL/GenBank/DDBJ whole genome shotgun (WGS) entry which is preliminary data.</text>
</comment>
<reference evidence="10" key="1">
    <citation type="submission" date="2022-11" db="EMBL/GenBank/DDBJ databases">
        <title>WGS of Natronobacillus azotifigens 24KS-1, an anaerobic diazotrophic haloalkaliphile from soda-rich habitats.</title>
        <authorList>
            <person name="Sorokin D.Y."/>
            <person name="Merkel A.Y."/>
        </authorList>
    </citation>
    <scope>NUCLEOTIDE SEQUENCE</scope>
    <source>
        <strain evidence="10">24KS-1</strain>
    </source>
</reference>
<feature type="transmembrane region" description="Helical" evidence="7">
    <location>
        <begin position="159"/>
        <end position="176"/>
    </location>
</feature>
<evidence type="ECO:0000256" key="6">
    <source>
        <dbReference type="ARBA" id="ARBA00023136"/>
    </source>
</evidence>
<dbReference type="InterPro" id="IPR027470">
    <property type="entry name" value="Cation_efflux_CTD"/>
</dbReference>
<protein>
    <submittedName>
        <fullName evidence="10">Cation diffusion facilitator family transporter</fullName>
    </submittedName>
</protein>
<evidence type="ECO:0000256" key="2">
    <source>
        <dbReference type="ARBA" id="ARBA00008114"/>
    </source>
</evidence>
<feature type="domain" description="Cation efflux protein transmembrane" evidence="8">
    <location>
        <begin position="15"/>
        <end position="206"/>
    </location>
</feature>
<dbReference type="InterPro" id="IPR036837">
    <property type="entry name" value="Cation_efflux_CTD_sf"/>
</dbReference>
<dbReference type="AlphaFoldDB" id="A0A9J6R8S1"/>
<evidence type="ECO:0000256" key="3">
    <source>
        <dbReference type="ARBA" id="ARBA00022448"/>
    </source>
</evidence>
<keyword evidence="11" id="KW-1185">Reference proteome</keyword>
<feature type="domain" description="Cation efflux protein cytoplasmic" evidence="9">
    <location>
        <begin position="211"/>
        <end position="286"/>
    </location>
</feature>
<dbReference type="EMBL" id="JAPRAT010000003">
    <property type="protein sequence ID" value="MCZ0702058.1"/>
    <property type="molecule type" value="Genomic_DNA"/>
</dbReference>
<evidence type="ECO:0000256" key="1">
    <source>
        <dbReference type="ARBA" id="ARBA00004141"/>
    </source>
</evidence>
<evidence type="ECO:0000259" key="9">
    <source>
        <dbReference type="Pfam" id="PF16916"/>
    </source>
</evidence>
<dbReference type="FunFam" id="1.20.1510.10:FF:000006">
    <property type="entry name" value="Divalent cation efflux transporter"/>
    <property type="match status" value="1"/>
</dbReference>
<dbReference type="SUPFAM" id="SSF160240">
    <property type="entry name" value="Cation efflux protein cytoplasmic domain-like"/>
    <property type="match status" value="1"/>
</dbReference>
<sequence length="290" mass="31954">MNPYDNLKKGERGAWVSIITYLALASIKLVIATIGGSSALRADGINNATDVIAGIAVLIGLRISRKPPDRDHHYGHFRAELIASLMAAFIMVTVGIQVILDSFQTIIHSNDQQPSWMTAWTALASSIILIGVYLFNLKLSKKIASSSLFAASQNNKSDALVSFGAFIGIIGSQFGVYWLDPFIGLLVGIIICKTAWEIFRNASHTLTDGFDEDQILEICKTIREDEEVLKVKDIKGRSHGNQTLLDIVIYVDPKITVEHGHEITDRIEAVLNKKHNVPHAHIHVEPNPIK</sequence>
<dbReference type="PANTHER" id="PTHR43840:SF50">
    <property type="entry name" value="MANGANESE EFFLUX SYSTEM PROTEIN MNES"/>
    <property type="match status" value="1"/>
</dbReference>
<dbReference type="GO" id="GO:0016020">
    <property type="term" value="C:membrane"/>
    <property type="evidence" value="ECO:0007669"/>
    <property type="project" value="UniProtKB-SubCell"/>
</dbReference>
<dbReference type="SUPFAM" id="SSF161111">
    <property type="entry name" value="Cation efflux protein transmembrane domain-like"/>
    <property type="match status" value="1"/>
</dbReference>
<feature type="transmembrane region" description="Helical" evidence="7">
    <location>
        <begin position="81"/>
        <end position="100"/>
    </location>
</feature>
<comment type="similarity">
    <text evidence="2">Belongs to the cation diffusion facilitator (CDF) transporter (TC 2.A.4) family.</text>
</comment>
<dbReference type="InterPro" id="IPR050291">
    <property type="entry name" value="CDF_Transporter"/>
</dbReference>
<name>A0A9J6R8S1_9BACI</name>
<dbReference type="InterPro" id="IPR058533">
    <property type="entry name" value="Cation_efflux_TM"/>
</dbReference>
<feature type="transmembrane region" description="Helical" evidence="7">
    <location>
        <begin position="120"/>
        <end position="139"/>
    </location>
</feature>
<gene>
    <name evidence="10" type="ORF">OWO01_02395</name>
</gene>
<dbReference type="PANTHER" id="PTHR43840">
    <property type="entry name" value="MITOCHONDRIAL METAL TRANSPORTER 1-RELATED"/>
    <property type="match status" value="1"/>
</dbReference>
<proteinExistence type="inferred from homology"/>
<dbReference type="Gene3D" id="1.20.1510.10">
    <property type="entry name" value="Cation efflux protein transmembrane domain"/>
    <property type="match status" value="1"/>
</dbReference>
<dbReference type="Pfam" id="PF01545">
    <property type="entry name" value="Cation_efflux"/>
    <property type="match status" value="1"/>
</dbReference>
<dbReference type="InterPro" id="IPR027469">
    <property type="entry name" value="Cation_efflux_TMD_sf"/>
</dbReference>
<evidence type="ECO:0000256" key="5">
    <source>
        <dbReference type="ARBA" id="ARBA00022989"/>
    </source>
</evidence>
<comment type="subcellular location">
    <subcellularLocation>
        <location evidence="1">Membrane</location>
        <topology evidence="1">Multi-pass membrane protein</topology>
    </subcellularLocation>
</comment>
<keyword evidence="6 7" id="KW-0472">Membrane</keyword>
<accession>A0A9J6R8S1</accession>
<dbReference type="GO" id="GO:0008324">
    <property type="term" value="F:monoatomic cation transmembrane transporter activity"/>
    <property type="evidence" value="ECO:0007669"/>
    <property type="project" value="InterPro"/>
</dbReference>
<keyword evidence="4 7" id="KW-0812">Transmembrane</keyword>
<feature type="transmembrane region" description="Helical" evidence="7">
    <location>
        <begin position="44"/>
        <end position="61"/>
    </location>
</feature>
<dbReference type="InterPro" id="IPR002524">
    <property type="entry name" value="Cation_efflux"/>
</dbReference>
<evidence type="ECO:0000256" key="7">
    <source>
        <dbReference type="SAM" id="Phobius"/>
    </source>
</evidence>